<keyword evidence="1" id="KW-0732">Signal</keyword>
<dbReference type="RefSeq" id="WP_207988472.1">
    <property type="nucleotide sequence ID" value="NZ_CP071794.1"/>
</dbReference>
<keyword evidence="3" id="KW-1185">Reference proteome</keyword>
<feature type="chain" id="PRO_5047191862" evidence="1">
    <location>
        <begin position="28"/>
        <end position="213"/>
    </location>
</feature>
<sequence length="213" mass="23652">MIRSVFSIVLILASIFLAAVGFSPVVAAEEKAKPPSQWRTLVTAADEKRLDDWQKALRLGRESAVQRGEADKISERDPLFQESAALPNSNIPAGLYACSISKLAGYAAGGLPYIAYPAFRCRVTVDAGRRHFTKLTGSQRTIGWLYEAGTHHSIYLGSLIYGYEDKLIAYGNSAERDQAAVVQRIGPERWRMVFPYPYYESTVDVMELTPITE</sequence>
<feature type="signal peptide" evidence="1">
    <location>
        <begin position="1"/>
        <end position="27"/>
    </location>
</feature>
<dbReference type="Proteomes" id="UP000663923">
    <property type="component" value="Chromosome"/>
</dbReference>
<dbReference type="Pfam" id="PF16233">
    <property type="entry name" value="DUF4893"/>
    <property type="match status" value="1"/>
</dbReference>
<accession>A0ABX7T9B0</accession>
<dbReference type="InterPro" id="IPR032609">
    <property type="entry name" value="DUF4893"/>
</dbReference>
<evidence type="ECO:0000256" key="1">
    <source>
        <dbReference type="SAM" id="SignalP"/>
    </source>
</evidence>
<organism evidence="2 3">
    <name type="scientific">Parasphingorhabdus cellanae</name>
    <dbReference type="NCBI Taxonomy" id="2806553"/>
    <lineage>
        <taxon>Bacteria</taxon>
        <taxon>Pseudomonadati</taxon>
        <taxon>Pseudomonadota</taxon>
        <taxon>Alphaproteobacteria</taxon>
        <taxon>Sphingomonadales</taxon>
        <taxon>Sphingomonadaceae</taxon>
        <taxon>Parasphingorhabdus</taxon>
    </lineage>
</organism>
<gene>
    <name evidence="2" type="ORF">J4G78_03340</name>
</gene>
<evidence type="ECO:0000313" key="2">
    <source>
        <dbReference type="EMBL" id="QTD56638.1"/>
    </source>
</evidence>
<reference evidence="2 3" key="1">
    <citation type="submission" date="2021-03" db="EMBL/GenBank/DDBJ databases">
        <title>Complete genome of Parasphingorhabdus_sp.JHSY0214.</title>
        <authorList>
            <person name="Yoo J.H."/>
            <person name="Bae J.W."/>
        </authorList>
    </citation>
    <scope>NUCLEOTIDE SEQUENCE [LARGE SCALE GENOMIC DNA]</scope>
    <source>
        <strain evidence="2 3">JHSY0214</strain>
    </source>
</reference>
<name>A0ABX7T9B0_9SPHN</name>
<protein>
    <submittedName>
        <fullName evidence="2">DUF4893 domain-containing protein</fullName>
    </submittedName>
</protein>
<dbReference type="EMBL" id="CP071794">
    <property type="protein sequence ID" value="QTD56638.1"/>
    <property type="molecule type" value="Genomic_DNA"/>
</dbReference>
<proteinExistence type="predicted"/>
<evidence type="ECO:0000313" key="3">
    <source>
        <dbReference type="Proteomes" id="UP000663923"/>
    </source>
</evidence>